<evidence type="ECO:0000256" key="5">
    <source>
        <dbReference type="ARBA" id="ARBA00022842"/>
    </source>
</evidence>
<name>A9GDF7_SORC5</name>
<dbReference type="KEGG" id="scl:sce9176"/>
<keyword evidence="4 10" id="KW-0378">Hydrolase</keyword>
<evidence type="ECO:0000256" key="2">
    <source>
        <dbReference type="ARBA" id="ARBA00022723"/>
    </source>
</evidence>
<dbReference type="GO" id="GO:0004520">
    <property type="term" value="F:DNA endonuclease activity"/>
    <property type="evidence" value="ECO:0007669"/>
    <property type="project" value="InterPro"/>
</dbReference>
<feature type="binding site" evidence="10">
    <location>
        <position position="271"/>
    </location>
    <ligand>
        <name>Mn(2+)</name>
        <dbReference type="ChEBI" id="CHEBI:29035"/>
    </ligand>
</feature>
<keyword evidence="5 10" id="KW-0460">Magnesium</keyword>
<comment type="function">
    <text evidence="10">CRISPR (clustered regularly interspaced short palindromic repeat), is an adaptive immune system that provides protection against mobile genetic elements (viruses, transposable elements and conjugative plasmids). CRISPR clusters contain spacers, sequences complementary to antecedent mobile elements, and target invading nucleic acids. CRISPR clusters are transcribed and processed into CRISPR RNA (crRNA). Acts as a dsDNA endonuclease. Involved in the integration of spacer DNA into the CRISPR cassette.</text>
</comment>
<dbReference type="GO" id="GO:0003677">
    <property type="term" value="F:DNA binding"/>
    <property type="evidence" value="ECO:0007669"/>
    <property type="project" value="UniProtKB-KW"/>
</dbReference>
<dbReference type="EMBL" id="AM746676">
    <property type="protein sequence ID" value="CAN99349.1"/>
    <property type="molecule type" value="Genomic_DNA"/>
</dbReference>
<dbReference type="GO" id="GO:0016787">
    <property type="term" value="F:hydrolase activity"/>
    <property type="evidence" value="ECO:0007669"/>
    <property type="project" value="UniProtKB-KW"/>
</dbReference>
<evidence type="ECO:0000256" key="8">
    <source>
        <dbReference type="ARBA" id="ARBA00023211"/>
    </source>
</evidence>
<dbReference type="Proteomes" id="UP000002139">
    <property type="component" value="Chromosome"/>
</dbReference>
<keyword evidence="6 10" id="KW-0051">Antiviral defense</keyword>
<comment type="subunit">
    <text evidence="9 10">Homodimer, forms a heterotetramer with a Cas2 homodimer.</text>
</comment>
<keyword evidence="1 10" id="KW-0540">Nuclease</keyword>
<dbReference type="Gene3D" id="3.100.10.20">
    <property type="entry name" value="CRISPR-associated endonuclease Cas1, N-terminal domain"/>
    <property type="match status" value="1"/>
</dbReference>
<dbReference type="PANTHER" id="PTHR34353">
    <property type="entry name" value="CRISPR-ASSOCIATED ENDONUCLEASE CAS1 1"/>
    <property type="match status" value="1"/>
</dbReference>
<dbReference type="HAMAP" id="MF_01470">
    <property type="entry name" value="Cas1"/>
    <property type="match status" value="1"/>
</dbReference>
<dbReference type="eggNOG" id="COG1518">
    <property type="taxonomic scope" value="Bacteria"/>
</dbReference>
<feature type="binding site" evidence="10">
    <location>
        <position position="256"/>
    </location>
    <ligand>
        <name>Mn(2+)</name>
        <dbReference type="ChEBI" id="CHEBI:29035"/>
    </ligand>
</feature>
<dbReference type="InterPro" id="IPR002729">
    <property type="entry name" value="CRISPR-assoc_Cas1"/>
</dbReference>
<dbReference type="NCBIfam" id="TIGR00287">
    <property type="entry name" value="cas1"/>
    <property type="match status" value="1"/>
</dbReference>
<dbReference type="GO" id="GO:0051607">
    <property type="term" value="P:defense response to virus"/>
    <property type="evidence" value="ECO:0007669"/>
    <property type="project" value="UniProtKB-UniRule"/>
</dbReference>
<evidence type="ECO:0000256" key="1">
    <source>
        <dbReference type="ARBA" id="ARBA00022722"/>
    </source>
</evidence>
<dbReference type="EC" id="3.1.-.-" evidence="10"/>
<dbReference type="InterPro" id="IPR042206">
    <property type="entry name" value="CRISPR-assoc_Cas1_C"/>
</dbReference>
<sequence>MVASSGAAVVRRAEALPSPVRLYPPDTERRSLHVVSHGARIGRASDAFEVTEREGERTRIGAREVSDIVVHGHAQITTQALRLCAAEEIAVHFVGAGGAHVGVFSGGSSGVQRRIRQFRGLTDDVFAIGLARRLVMAKIEMQLRHVLRASRKDEALRAGLDEPIESLRGGLRRAAKAADRTSLMGQEGNAARGYFGALAALVHPDAGDALRPRGRSRRPPEDRFNALLSFGYTLLYRDVLSAILRVGLEPGFGVLHQPRSAAFPLALDLTELFRVPVVDMAVLGAVNRRTFDAERDFVITGRQVWLSDAGHRAFIEVYERRKHEEYRHDVLGFSLSYARMMELEARLLEKEWSGEPGLFARFRIR</sequence>
<protein>
    <recommendedName>
        <fullName evidence="10">CRISPR-associated endonuclease Cas1</fullName>
        <ecNumber evidence="10">3.1.-.-</ecNumber>
    </recommendedName>
</protein>
<evidence type="ECO:0000256" key="10">
    <source>
        <dbReference type="HAMAP-Rule" id="MF_01470"/>
    </source>
</evidence>
<evidence type="ECO:0000256" key="3">
    <source>
        <dbReference type="ARBA" id="ARBA00022759"/>
    </source>
</evidence>
<comment type="cofactor">
    <cofactor evidence="10">
        <name>Mg(2+)</name>
        <dbReference type="ChEBI" id="CHEBI:18420"/>
    </cofactor>
    <cofactor evidence="10">
        <name>Mn(2+)</name>
        <dbReference type="ChEBI" id="CHEBI:29035"/>
    </cofactor>
</comment>
<dbReference type="HOGENOM" id="CLU_052779_1_0_7"/>
<evidence type="ECO:0000313" key="11">
    <source>
        <dbReference type="EMBL" id="CAN99349.1"/>
    </source>
</evidence>
<keyword evidence="7 10" id="KW-0238">DNA-binding</keyword>
<dbReference type="Pfam" id="PF01867">
    <property type="entry name" value="Cas_Cas1"/>
    <property type="match status" value="1"/>
</dbReference>
<gene>
    <name evidence="10" type="primary">cas1</name>
    <name evidence="11" type="ordered locus">sce9176</name>
</gene>
<evidence type="ECO:0000256" key="7">
    <source>
        <dbReference type="ARBA" id="ARBA00023125"/>
    </source>
</evidence>
<dbReference type="NCBIfam" id="TIGR03983">
    <property type="entry name" value="cas1_MYXAN"/>
    <property type="match status" value="1"/>
</dbReference>
<evidence type="ECO:0000256" key="4">
    <source>
        <dbReference type="ARBA" id="ARBA00022801"/>
    </source>
</evidence>
<keyword evidence="3 10" id="KW-0255">Endonuclease</keyword>
<dbReference type="Gene3D" id="1.20.120.920">
    <property type="entry name" value="CRISPR-associated endonuclease Cas1, C-terminal domain"/>
    <property type="match status" value="1"/>
</dbReference>
<feature type="binding site" evidence="10">
    <location>
        <position position="187"/>
    </location>
    <ligand>
        <name>Mn(2+)</name>
        <dbReference type="ChEBI" id="CHEBI:29035"/>
    </ligand>
</feature>
<dbReference type="PANTHER" id="PTHR34353:SF2">
    <property type="entry name" value="CRISPR-ASSOCIATED ENDONUCLEASE CAS1 1"/>
    <property type="match status" value="1"/>
</dbReference>
<dbReference type="GO" id="GO:0043571">
    <property type="term" value="P:maintenance of CRISPR repeat elements"/>
    <property type="evidence" value="ECO:0007669"/>
    <property type="project" value="UniProtKB-UniRule"/>
</dbReference>
<evidence type="ECO:0000313" key="12">
    <source>
        <dbReference type="Proteomes" id="UP000002139"/>
    </source>
</evidence>
<evidence type="ECO:0000256" key="6">
    <source>
        <dbReference type="ARBA" id="ARBA00023118"/>
    </source>
</evidence>
<dbReference type="AlphaFoldDB" id="A9GDF7"/>
<keyword evidence="12" id="KW-1185">Reference proteome</keyword>
<dbReference type="STRING" id="448385.sce9176"/>
<dbReference type="CDD" id="cd09634">
    <property type="entry name" value="Cas1_I-II-III"/>
    <property type="match status" value="1"/>
</dbReference>
<keyword evidence="2 10" id="KW-0479">Metal-binding</keyword>
<dbReference type="InterPro" id="IPR050646">
    <property type="entry name" value="Cas1"/>
</dbReference>
<dbReference type="GO" id="GO:0046872">
    <property type="term" value="F:metal ion binding"/>
    <property type="evidence" value="ECO:0007669"/>
    <property type="project" value="UniProtKB-UniRule"/>
</dbReference>
<dbReference type="InterPro" id="IPR023844">
    <property type="entry name" value="CRISPR-assoc_Cas1_MYXAN"/>
</dbReference>
<organism evidence="11 12">
    <name type="scientific">Sorangium cellulosum (strain So ce56)</name>
    <name type="common">Polyangium cellulosum (strain So ce56)</name>
    <dbReference type="NCBI Taxonomy" id="448385"/>
    <lineage>
        <taxon>Bacteria</taxon>
        <taxon>Pseudomonadati</taxon>
        <taxon>Myxococcota</taxon>
        <taxon>Polyangia</taxon>
        <taxon>Polyangiales</taxon>
        <taxon>Polyangiaceae</taxon>
        <taxon>Sorangium</taxon>
    </lineage>
</organism>
<comment type="similarity">
    <text evidence="10">Belongs to the CRISPR-associated endonuclease Cas1 family.</text>
</comment>
<accession>A9GDF7</accession>
<reference evidence="11 12" key="1">
    <citation type="journal article" date="2007" name="Nat. Biotechnol.">
        <title>Complete genome sequence of the myxobacterium Sorangium cellulosum.</title>
        <authorList>
            <person name="Schneiker S."/>
            <person name="Perlova O."/>
            <person name="Kaiser O."/>
            <person name="Gerth K."/>
            <person name="Alici A."/>
            <person name="Altmeyer M.O."/>
            <person name="Bartels D."/>
            <person name="Bekel T."/>
            <person name="Beyer S."/>
            <person name="Bode E."/>
            <person name="Bode H.B."/>
            <person name="Bolten C.J."/>
            <person name="Choudhuri J.V."/>
            <person name="Doss S."/>
            <person name="Elnakady Y.A."/>
            <person name="Frank B."/>
            <person name="Gaigalat L."/>
            <person name="Goesmann A."/>
            <person name="Groeger C."/>
            <person name="Gross F."/>
            <person name="Jelsbak L."/>
            <person name="Jelsbak L."/>
            <person name="Kalinowski J."/>
            <person name="Kegler C."/>
            <person name="Knauber T."/>
            <person name="Konietzny S."/>
            <person name="Kopp M."/>
            <person name="Krause L."/>
            <person name="Krug D."/>
            <person name="Linke B."/>
            <person name="Mahmud T."/>
            <person name="Martinez-Arias R."/>
            <person name="McHardy A.C."/>
            <person name="Merai M."/>
            <person name="Meyer F."/>
            <person name="Mormann S."/>
            <person name="Munoz-Dorado J."/>
            <person name="Perez J."/>
            <person name="Pradella S."/>
            <person name="Rachid S."/>
            <person name="Raddatz G."/>
            <person name="Rosenau F."/>
            <person name="Rueckert C."/>
            <person name="Sasse F."/>
            <person name="Scharfe M."/>
            <person name="Schuster S.C."/>
            <person name="Suen G."/>
            <person name="Treuner-Lange A."/>
            <person name="Velicer G.J."/>
            <person name="Vorholter F.-J."/>
            <person name="Weissman K.J."/>
            <person name="Welch R.D."/>
            <person name="Wenzel S.C."/>
            <person name="Whitworth D.E."/>
            <person name="Wilhelm S."/>
            <person name="Wittmann C."/>
            <person name="Bloecker H."/>
            <person name="Puehler A."/>
            <person name="Mueller R."/>
        </authorList>
    </citation>
    <scope>NUCLEOTIDE SEQUENCE [LARGE SCALE GENOMIC DNA]</scope>
    <source>
        <strain evidence="12">So ce56</strain>
    </source>
</reference>
<proteinExistence type="inferred from homology"/>
<evidence type="ECO:0000256" key="9">
    <source>
        <dbReference type="ARBA" id="ARBA00038592"/>
    </source>
</evidence>
<keyword evidence="8 10" id="KW-0464">Manganese</keyword>
<dbReference type="InterPro" id="IPR042211">
    <property type="entry name" value="CRISPR-assoc_Cas1_N"/>
</dbReference>